<evidence type="ECO:0000256" key="39">
    <source>
        <dbReference type="ARBA" id="ARBA00048939"/>
    </source>
</evidence>
<sequence>MKFQVVIIIFMMLRNFYVESHFKGNSYNRKFEPLFRLGRDALTMFVQPRTFQRGLELNIKRDKVQRQFSNNTRFFCDVHGPGARSKVVPKSVHMLRPGDIDIVGAIGDSLTAANGAFALDVLQVLIEGRGVSWSIGGHKTWRNFLTLPNILKEFNPNLYGFSTAGTSSSTHKSSRFNVAEAGAQISDTVHQARNLVKRMRSDPHVDMKNHWKLVTYMIGGNDFCLDICYHQNQDKVLEKAGRELTLALRIIRENLPRTMVNVLLPPDVTILERFTNKPAECKTLNYVECPCFFSLTHRKNRDRSAQTIKRWMKLVEKITKLPEFHDRSDFEVNFHPLFSETDIPKDAYGVTQYKYMSKDCFHLSQLGHARAANSYWNSMLTPENQRLRAWQEEFSMSLTTISIFNDNKKQLIHRTVFKARCKVKKMFQEFKD</sequence>
<dbReference type="PANTHER" id="PTHR21325">
    <property type="entry name" value="PHOSPHOLIPASE B, PLB1"/>
    <property type="match status" value="1"/>
</dbReference>
<evidence type="ECO:0000256" key="5">
    <source>
        <dbReference type="ARBA" id="ARBA00022692"/>
    </source>
</evidence>
<evidence type="ECO:0000256" key="15">
    <source>
        <dbReference type="ARBA" id="ARBA00023422"/>
    </source>
</evidence>
<dbReference type="Gene3D" id="3.40.50.1110">
    <property type="entry name" value="SGNH hydrolase"/>
    <property type="match status" value="1"/>
</dbReference>
<keyword evidence="12" id="KW-0325">Glycoprotein</keyword>
<feature type="chain" id="PRO_5013357555" description="Phospholipase B1, membrane-associated" evidence="43">
    <location>
        <begin position="21"/>
        <end position="432"/>
    </location>
</feature>
<name>A0A1J1IC20_9DIPT</name>
<keyword evidence="7" id="KW-0677">Repeat</keyword>
<comment type="catalytic activity">
    <reaction evidence="24">
        <text>1-hexadecanoyl-2-(9Z)-octadecenoyl-3-octadecanoyl-sn-glycerol + H2O = 1-hexadecanoyl-2-(9Z-octadecenoyl)-sn-glycerol + octadecanoate + H(+)</text>
        <dbReference type="Rhea" id="RHEA:41111"/>
        <dbReference type="ChEBI" id="CHEBI:15377"/>
        <dbReference type="ChEBI" id="CHEBI:15378"/>
        <dbReference type="ChEBI" id="CHEBI:25629"/>
        <dbReference type="ChEBI" id="CHEBI:75466"/>
        <dbReference type="ChEBI" id="CHEBI:77623"/>
    </reaction>
    <physiologicalReaction direction="left-to-right" evidence="24">
        <dbReference type="Rhea" id="RHEA:41112"/>
    </physiologicalReaction>
</comment>
<comment type="catalytic activity">
    <reaction evidence="41">
        <text>1,3-di-(9Z-octadecenoyl)-glycerol + H2O = 1-(9Z-octadecenoyl)-glycerol + (9Z)-octadecenoate + H(+)</text>
        <dbReference type="Rhea" id="RHEA:39939"/>
        <dbReference type="ChEBI" id="CHEBI:15377"/>
        <dbReference type="ChEBI" id="CHEBI:15378"/>
        <dbReference type="ChEBI" id="CHEBI:30823"/>
        <dbReference type="ChEBI" id="CHEBI:75342"/>
        <dbReference type="ChEBI" id="CHEBI:75735"/>
    </reaction>
    <physiologicalReaction direction="left-to-right" evidence="41">
        <dbReference type="Rhea" id="RHEA:39940"/>
    </physiologicalReaction>
</comment>
<evidence type="ECO:0000256" key="24">
    <source>
        <dbReference type="ARBA" id="ARBA00047459"/>
    </source>
</evidence>
<comment type="catalytic activity">
    <reaction evidence="29">
        <text>1,2-dihexadecanoyl-sn-glycero-3-phosphocholine + H2O = 1-hexadecanoyl-sn-glycero-3-phosphocholine + hexadecanoate + H(+)</text>
        <dbReference type="Rhea" id="RHEA:41223"/>
        <dbReference type="ChEBI" id="CHEBI:7896"/>
        <dbReference type="ChEBI" id="CHEBI:15377"/>
        <dbReference type="ChEBI" id="CHEBI:15378"/>
        <dbReference type="ChEBI" id="CHEBI:72998"/>
        <dbReference type="ChEBI" id="CHEBI:72999"/>
    </reaction>
    <physiologicalReaction direction="left-to-right" evidence="29">
        <dbReference type="Rhea" id="RHEA:41224"/>
    </physiologicalReaction>
</comment>
<comment type="catalytic activity">
    <reaction evidence="35">
        <text>1-hexadecanoyl-sn-glycero-3-phosphocholine + H2O = sn-glycerol 3-phosphocholine + hexadecanoate + H(+)</text>
        <dbReference type="Rhea" id="RHEA:40435"/>
        <dbReference type="ChEBI" id="CHEBI:7896"/>
        <dbReference type="ChEBI" id="CHEBI:15377"/>
        <dbReference type="ChEBI" id="CHEBI:15378"/>
        <dbReference type="ChEBI" id="CHEBI:16870"/>
        <dbReference type="ChEBI" id="CHEBI:72998"/>
    </reaction>
    <physiologicalReaction direction="left-to-right" evidence="35">
        <dbReference type="Rhea" id="RHEA:40436"/>
    </physiologicalReaction>
</comment>
<keyword evidence="45" id="KW-1185">Reference proteome</keyword>
<comment type="catalytic activity">
    <reaction evidence="39">
        <text>1-hexadecanoyl-2-(9Z)-octadecenoyl-3-octadecanoyl-sn-glycerol + H2O = 1-hexadecanoyl-3-octadecanoyl-sn-glycerol + (9Z)-octadecenoate + H(+)</text>
        <dbReference type="Rhea" id="RHEA:41103"/>
        <dbReference type="ChEBI" id="CHEBI:15377"/>
        <dbReference type="ChEBI" id="CHEBI:15378"/>
        <dbReference type="ChEBI" id="CHEBI:30823"/>
        <dbReference type="ChEBI" id="CHEBI:77623"/>
        <dbReference type="ChEBI" id="CHEBI:77624"/>
    </reaction>
    <physiologicalReaction direction="left-to-right" evidence="39">
        <dbReference type="Rhea" id="RHEA:41104"/>
    </physiologicalReaction>
</comment>
<evidence type="ECO:0000256" key="17">
    <source>
        <dbReference type="ARBA" id="ARBA00031182"/>
    </source>
</evidence>
<evidence type="ECO:0000256" key="19">
    <source>
        <dbReference type="ARBA" id="ARBA00033022"/>
    </source>
</evidence>
<comment type="catalytic activity">
    <reaction evidence="28">
        <text>1,2-di-(9Z-octadecenoyl)-sn-glycero-3-phosphocholine + H2O = 1-(9Z-octadecenoyl)-sn-glycero-3-phosphocholine + (9Z)-octadecenoate + H(+)</text>
        <dbReference type="Rhea" id="RHEA:40923"/>
        <dbReference type="ChEBI" id="CHEBI:15377"/>
        <dbReference type="ChEBI" id="CHEBI:15378"/>
        <dbReference type="ChEBI" id="CHEBI:28610"/>
        <dbReference type="ChEBI" id="CHEBI:30823"/>
        <dbReference type="ChEBI" id="CHEBI:74669"/>
    </reaction>
    <physiologicalReaction direction="left-to-right" evidence="28">
        <dbReference type="Rhea" id="RHEA:40924"/>
    </physiologicalReaction>
</comment>
<comment type="catalytic activity">
    <reaction evidence="42">
        <text>2-(9Z-octadecenoyl)-glycerol + H2O = glycerol + (9Z)-octadecenoate + H(+)</text>
        <dbReference type="Rhea" id="RHEA:38491"/>
        <dbReference type="ChEBI" id="CHEBI:15377"/>
        <dbReference type="ChEBI" id="CHEBI:15378"/>
        <dbReference type="ChEBI" id="CHEBI:17754"/>
        <dbReference type="ChEBI" id="CHEBI:30823"/>
        <dbReference type="ChEBI" id="CHEBI:73990"/>
    </reaction>
    <physiologicalReaction direction="left-to-right" evidence="42">
        <dbReference type="Rhea" id="RHEA:38492"/>
    </physiologicalReaction>
</comment>
<evidence type="ECO:0000256" key="34">
    <source>
        <dbReference type="ARBA" id="ARBA00048613"/>
    </source>
</evidence>
<comment type="catalytic activity">
    <reaction evidence="27">
        <text>a 1-O-alkyl-2-acyl-sn-glycero-3-phosphocholine + H2O = a 1-O-alkyl-sn-glycero-3-phosphocholine + a fatty acid + H(+)</text>
        <dbReference type="Rhea" id="RHEA:36231"/>
        <dbReference type="ChEBI" id="CHEBI:15377"/>
        <dbReference type="ChEBI" id="CHEBI:15378"/>
        <dbReference type="ChEBI" id="CHEBI:28868"/>
        <dbReference type="ChEBI" id="CHEBI:30909"/>
        <dbReference type="ChEBI" id="CHEBI:36702"/>
        <dbReference type="EC" id="3.1.1.4"/>
    </reaction>
    <physiologicalReaction direction="left-to-right" evidence="27">
        <dbReference type="Rhea" id="RHEA:36232"/>
    </physiologicalReaction>
</comment>
<dbReference type="FunFam" id="3.40.50.1110:FF:000005">
    <property type="entry name" value="Phospholipase B1"/>
    <property type="match status" value="1"/>
</dbReference>
<keyword evidence="8" id="KW-0378">Hydrolase</keyword>
<comment type="catalytic activity">
    <reaction evidence="22">
        <text>1,3-dihexadecanoyl-2-(9Z-octadecenoyl)glycerol + H2O = 1-hexadecanoyl-2-(9Z-octadecenoyl)-glycerol + hexadecanoate + H(+)</text>
        <dbReference type="Rhea" id="RHEA:40979"/>
        <dbReference type="ChEBI" id="CHEBI:7896"/>
        <dbReference type="ChEBI" id="CHEBI:15377"/>
        <dbReference type="ChEBI" id="CHEBI:15378"/>
        <dbReference type="ChEBI" id="CHEBI:75585"/>
        <dbReference type="ChEBI" id="CHEBI:75688"/>
    </reaction>
    <physiologicalReaction direction="left-to-right" evidence="22">
        <dbReference type="Rhea" id="RHEA:40980"/>
    </physiologicalReaction>
</comment>
<comment type="subcellular location">
    <subcellularLocation>
        <location evidence="1">Apical cell membrane</location>
        <topology evidence="1">Single-pass type I membrane protein</topology>
    </subcellularLocation>
</comment>
<evidence type="ECO:0000256" key="42">
    <source>
        <dbReference type="ARBA" id="ARBA00049461"/>
    </source>
</evidence>
<evidence type="ECO:0000256" key="16">
    <source>
        <dbReference type="ARBA" id="ARBA00029723"/>
    </source>
</evidence>
<comment type="catalytic activity">
    <reaction evidence="21">
        <text>1-hexadecanoyl-2-(9Z)-octadecenoyl-3-octadecanoyl-sn-glycerol + H2O = 2-(9Z-octadecenoyl)-3-octadecanoyl-sn-glycerol + hexadecanoate + H(+)</text>
        <dbReference type="Rhea" id="RHEA:41107"/>
        <dbReference type="ChEBI" id="CHEBI:7896"/>
        <dbReference type="ChEBI" id="CHEBI:15377"/>
        <dbReference type="ChEBI" id="CHEBI:15378"/>
        <dbReference type="ChEBI" id="CHEBI:75558"/>
        <dbReference type="ChEBI" id="CHEBI:77623"/>
    </reaction>
    <physiologicalReaction direction="left-to-right" evidence="21">
        <dbReference type="Rhea" id="RHEA:41108"/>
    </physiologicalReaction>
</comment>
<evidence type="ECO:0000256" key="29">
    <source>
        <dbReference type="ARBA" id="ARBA00048227"/>
    </source>
</evidence>
<evidence type="ECO:0000256" key="13">
    <source>
        <dbReference type="ARBA" id="ARBA00023369"/>
    </source>
</evidence>
<evidence type="ECO:0000256" key="35">
    <source>
        <dbReference type="ARBA" id="ARBA00048656"/>
    </source>
</evidence>
<evidence type="ECO:0000256" key="38">
    <source>
        <dbReference type="ARBA" id="ARBA00048872"/>
    </source>
</evidence>
<evidence type="ECO:0000256" key="43">
    <source>
        <dbReference type="SAM" id="SignalP"/>
    </source>
</evidence>
<comment type="catalytic activity">
    <reaction evidence="30">
        <text>1-hexadecanoyl-2-(9Z,12Z-octadecadienoyl)-sn-glycero-3-phosphocholine + H2O = 2-(9Z,12Z-octadecadienoyl)-sn-glycero-3-phosphocholine + hexadecanoate + H(+)</text>
        <dbReference type="Rhea" id="RHEA:40971"/>
        <dbReference type="ChEBI" id="CHEBI:7896"/>
        <dbReference type="ChEBI" id="CHEBI:15377"/>
        <dbReference type="ChEBI" id="CHEBI:15378"/>
        <dbReference type="ChEBI" id="CHEBI:73002"/>
        <dbReference type="ChEBI" id="CHEBI:76084"/>
    </reaction>
    <physiologicalReaction direction="left-to-right" evidence="30">
        <dbReference type="Rhea" id="RHEA:40972"/>
    </physiologicalReaction>
</comment>
<evidence type="ECO:0000256" key="2">
    <source>
        <dbReference type="ARBA" id="ARBA00009979"/>
    </source>
</evidence>
<evidence type="ECO:0000256" key="1">
    <source>
        <dbReference type="ARBA" id="ARBA00004247"/>
    </source>
</evidence>
<evidence type="ECO:0000313" key="44">
    <source>
        <dbReference type="EMBL" id="CRK97108.1"/>
    </source>
</evidence>
<evidence type="ECO:0000256" key="28">
    <source>
        <dbReference type="ARBA" id="ARBA00048058"/>
    </source>
</evidence>
<dbReference type="InterPro" id="IPR001087">
    <property type="entry name" value="GDSL"/>
</dbReference>
<evidence type="ECO:0000256" key="21">
    <source>
        <dbReference type="ARBA" id="ARBA00047324"/>
    </source>
</evidence>
<comment type="catalytic activity">
    <reaction evidence="25">
        <text>2,3-di-(9Z)-octadecenoyl-sn-glycerol + H2O = 3-(9Z-octadecenoyl)-sn-glycerol + (9Z)-octadecenoate + H(+)</text>
        <dbReference type="Rhea" id="RHEA:42604"/>
        <dbReference type="ChEBI" id="CHEBI:15377"/>
        <dbReference type="ChEBI" id="CHEBI:15378"/>
        <dbReference type="ChEBI" id="CHEBI:30823"/>
        <dbReference type="ChEBI" id="CHEBI:75824"/>
        <dbReference type="ChEBI" id="CHEBI:75938"/>
    </reaction>
    <physiologicalReaction direction="left-to-right" evidence="25">
        <dbReference type="Rhea" id="RHEA:42605"/>
    </physiologicalReaction>
</comment>
<dbReference type="InterPro" id="IPR035547">
    <property type="entry name" value="Phospholipase_B"/>
</dbReference>
<dbReference type="AlphaFoldDB" id="A0A1J1IC20"/>
<dbReference type="OrthoDB" id="10265800at2759"/>
<evidence type="ECO:0000313" key="45">
    <source>
        <dbReference type="Proteomes" id="UP000183832"/>
    </source>
</evidence>
<comment type="catalytic activity">
    <reaction evidence="14">
        <text>1-hexadecanoyl-2-(9Z,12Z-octadecadienoyl)-sn-glycero-3-phosphocholine + H2O = (9Z,12Z)-octadecadienoate + 1-hexadecanoyl-sn-glycero-3-phosphocholine + H(+)</text>
        <dbReference type="Rhea" id="RHEA:40811"/>
        <dbReference type="ChEBI" id="CHEBI:15377"/>
        <dbReference type="ChEBI" id="CHEBI:15378"/>
        <dbReference type="ChEBI" id="CHEBI:30245"/>
        <dbReference type="ChEBI" id="CHEBI:72998"/>
        <dbReference type="ChEBI" id="CHEBI:73002"/>
    </reaction>
    <physiologicalReaction direction="left-to-right" evidence="14">
        <dbReference type="Rhea" id="RHEA:40812"/>
    </physiologicalReaction>
</comment>
<evidence type="ECO:0000256" key="41">
    <source>
        <dbReference type="ARBA" id="ARBA00049372"/>
    </source>
</evidence>
<evidence type="ECO:0000256" key="27">
    <source>
        <dbReference type="ARBA" id="ARBA00048049"/>
    </source>
</evidence>
<accession>A0A1J1IC20</accession>
<comment type="catalytic activity">
    <reaction evidence="13">
        <text>a triacylglycerol + H2O = a diacylglycerol + a fatty acid + H(+)</text>
        <dbReference type="Rhea" id="RHEA:12044"/>
        <dbReference type="ChEBI" id="CHEBI:15377"/>
        <dbReference type="ChEBI" id="CHEBI:15378"/>
        <dbReference type="ChEBI" id="CHEBI:17855"/>
        <dbReference type="ChEBI" id="CHEBI:18035"/>
        <dbReference type="ChEBI" id="CHEBI:28868"/>
        <dbReference type="EC" id="3.1.1.3"/>
    </reaction>
    <physiologicalReaction direction="left-to-right" evidence="13">
        <dbReference type="Rhea" id="RHEA:12045"/>
    </physiologicalReaction>
</comment>
<dbReference type="GO" id="GO:0016324">
    <property type="term" value="C:apical plasma membrane"/>
    <property type="evidence" value="ECO:0007669"/>
    <property type="project" value="UniProtKB-SubCell"/>
</dbReference>
<comment type="catalytic activity">
    <reaction evidence="37">
        <text>1,3-dihexadecanoyl-2-(9Z-octadecenoyl)glycerol + H2O = 1,3-dihexadecanoylglycerol + (9Z)-octadecenoate + H(+)</text>
        <dbReference type="Rhea" id="RHEA:40983"/>
        <dbReference type="ChEBI" id="CHEBI:15377"/>
        <dbReference type="ChEBI" id="CHEBI:15378"/>
        <dbReference type="ChEBI" id="CHEBI:30823"/>
        <dbReference type="ChEBI" id="CHEBI:75688"/>
        <dbReference type="ChEBI" id="CHEBI:77619"/>
    </reaction>
    <physiologicalReaction direction="left-to-right" evidence="37">
        <dbReference type="Rhea" id="RHEA:40984"/>
    </physiologicalReaction>
</comment>
<comment type="catalytic activity">
    <reaction evidence="15">
        <text>a 1,2-diacyl-sn-glycero-3-phosphocholine + H2O = a 1-acyl-sn-glycero-3-phosphocholine + a fatty acid + H(+)</text>
        <dbReference type="Rhea" id="RHEA:15801"/>
        <dbReference type="ChEBI" id="CHEBI:15377"/>
        <dbReference type="ChEBI" id="CHEBI:15378"/>
        <dbReference type="ChEBI" id="CHEBI:28868"/>
        <dbReference type="ChEBI" id="CHEBI:57643"/>
        <dbReference type="ChEBI" id="CHEBI:58168"/>
        <dbReference type="EC" id="3.1.1.4"/>
    </reaction>
    <physiologicalReaction direction="left-to-right" evidence="15">
        <dbReference type="Rhea" id="RHEA:15802"/>
    </physiologicalReaction>
</comment>
<evidence type="ECO:0000256" key="25">
    <source>
        <dbReference type="ARBA" id="ARBA00048011"/>
    </source>
</evidence>
<comment type="catalytic activity">
    <reaction evidence="32">
        <text>1,2,3-tri-(9Z-octadecenoyl)-glycerol + H2O = di-(9Z)-octadecenoylglycerol + (9Z)-octadecenoate + H(+)</text>
        <dbReference type="Rhea" id="RHEA:38575"/>
        <dbReference type="ChEBI" id="CHEBI:15377"/>
        <dbReference type="ChEBI" id="CHEBI:15378"/>
        <dbReference type="ChEBI" id="CHEBI:30823"/>
        <dbReference type="ChEBI" id="CHEBI:53753"/>
        <dbReference type="ChEBI" id="CHEBI:75945"/>
    </reaction>
    <physiologicalReaction direction="left-to-right" evidence="32">
        <dbReference type="Rhea" id="RHEA:38576"/>
    </physiologicalReaction>
</comment>
<dbReference type="SUPFAM" id="SSF52266">
    <property type="entry name" value="SGNH hydrolase"/>
    <property type="match status" value="1"/>
</dbReference>
<keyword evidence="6 43" id="KW-0732">Signal</keyword>
<evidence type="ECO:0000256" key="23">
    <source>
        <dbReference type="ARBA" id="ARBA00047438"/>
    </source>
</evidence>
<keyword evidence="9" id="KW-1133">Transmembrane helix</keyword>
<evidence type="ECO:0000256" key="7">
    <source>
        <dbReference type="ARBA" id="ARBA00022737"/>
    </source>
</evidence>
<comment type="catalytic activity">
    <reaction evidence="31">
        <text>1-octadecanoyl-2-(9Z,12Z)-octadecadienoyl-sn-glycerol + H2O = 1-octadecanoyl-sn-glycerol + (9Z,12Z)-octadecadienoate + H(+)</text>
        <dbReference type="Rhea" id="RHEA:40927"/>
        <dbReference type="ChEBI" id="CHEBI:15377"/>
        <dbReference type="ChEBI" id="CHEBI:15378"/>
        <dbReference type="ChEBI" id="CHEBI:30245"/>
        <dbReference type="ChEBI" id="CHEBI:75550"/>
        <dbReference type="ChEBI" id="CHEBI:77097"/>
    </reaction>
    <physiologicalReaction direction="left-to-right" evidence="31">
        <dbReference type="Rhea" id="RHEA:40928"/>
    </physiologicalReaction>
</comment>
<evidence type="ECO:0000256" key="8">
    <source>
        <dbReference type="ARBA" id="ARBA00022801"/>
    </source>
</evidence>
<proteinExistence type="inferred from homology"/>
<dbReference type="STRING" id="568069.A0A1J1IC20"/>
<evidence type="ECO:0000256" key="14">
    <source>
        <dbReference type="ARBA" id="ARBA00023408"/>
    </source>
</evidence>
<evidence type="ECO:0000256" key="40">
    <source>
        <dbReference type="ARBA" id="ARBA00049363"/>
    </source>
</evidence>
<dbReference type="CDD" id="cd01824">
    <property type="entry name" value="Phospholipase_B_like"/>
    <property type="match status" value="1"/>
</dbReference>
<evidence type="ECO:0000256" key="33">
    <source>
        <dbReference type="ARBA" id="ARBA00048454"/>
    </source>
</evidence>
<organism evidence="44 45">
    <name type="scientific">Clunio marinus</name>
    <dbReference type="NCBI Taxonomy" id="568069"/>
    <lineage>
        <taxon>Eukaryota</taxon>
        <taxon>Metazoa</taxon>
        <taxon>Ecdysozoa</taxon>
        <taxon>Arthropoda</taxon>
        <taxon>Hexapoda</taxon>
        <taxon>Insecta</taxon>
        <taxon>Pterygota</taxon>
        <taxon>Neoptera</taxon>
        <taxon>Endopterygota</taxon>
        <taxon>Diptera</taxon>
        <taxon>Nematocera</taxon>
        <taxon>Chironomoidea</taxon>
        <taxon>Chironomidae</taxon>
        <taxon>Clunio</taxon>
    </lineage>
</organism>
<keyword evidence="10" id="KW-0443">Lipid metabolism</keyword>
<protein>
    <recommendedName>
        <fullName evidence="3">Phospholipase B1, membrane-associated</fullName>
    </recommendedName>
    <alternativeName>
        <fullName evidence="16">Lysophospholipase</fullName>
    </alternativeName>
    <alternativeName>
        <fullName evidence="17">Phospholipase A2</fullName>
    </alternativeName>
    <alternativeName>
        <fullName evidence="19">Phospholipase B/lipase</fullName>
    </alternativeName>
    <alternativeName>
        <fullName evidence="18">Triacylglycerol lipase</fullName>
    </alternativeName>
</protein>
<gene>
    <name evidence="44" type="primary">putative Phospholipase B1</name>
    <name evidence="44" type="ORF">CLUMA_CG010439</name>
</gene>
<evidence type="ECO:0000256" key="32">
    <source>
        <dbReference type="ARBA" id="ARBA00048386"/>
    </source>
</evidence>
<feature type="signal peptide" evidence="43">
    <location>
        <begin position="1"/>
        <end position="20"/>
    </location>
</feature>
<keyword evidence="11" id="KW-0472">Membrane</keyword>
<evidence type="ECO:0000256" key="18">
    <source>
        <dbReference type="ARBA" id="ARBA00031485"/>
    </source>
</evidence>
<comment type="catalytic activity">
    <reaction evidence="38">
        <text>1-O-hexadecyl-2-(9Z)-octadecenoyl-sn-glycero-3-phosphocholine + H2O = 1-O-hexadecyl-sn-glycero-3-phosphocholine + (9Z)-octadecenoate + H(+)</text>
        <dbReference type="Rhea" id="RHEA:40915"/>
        <dbReference type="ChEBI" id="CHEBI:15377"/>
        <dbReference type="ChEBI" id="CHEBI:15378"/>
        <dbReference type="ChEBI" id="CHEBI:30823"/>
        <dbReference type="ChEBI" id="CHEBI:34112"/>
        <dbReference type="ChEBI" id="CHEBI:64496"/>
    </reaction>
    <physiologicalReaction direction="left-to-right" evidence="38">
        <dbReference type="Rhea" id="RHEA:40916"/>
    </physiologicalReaction>
</comment>
<evidence type="ECO:0000256" key="10">
    <source>
        <dbReference type="ARBA" id="ARBA00023098"/>
    </source>
</evidence>
<comment type="catalytic activity">
    <reaction evidence="26">
        <text>1-hexadecanoyl-2-(9Z-octadecenoyl)-sn-glycero-3-phospho-(1'-sn-glycerol) + H2O = 1-hexadecanoyl-sn-glycero-3-phospho-(1'-sn-glycerol) + (9Z)-octadecenoate + H(+)</text>
        <dbReference type="Rhea" id="RHEA:40919"/>
        <dbReference type="ChEBI" id="CHEBI:15377"/>
        <dbReference type="ChEBI" id="CHEBI:15378"/>
        <dbReference type="ChEBI" id="CHEBI:30823"/>
        <dbReference type="ChEBI" id="CHEBI:72841"/>
        <dbReference type="ChEBI" id="CHEBI:75158"/>
    </reaction>
    <physiologicalReaction direction="left-to-right" evidence="26">
        <dbReference type="Rhea" id="RHEA:40920"/>
    </physiologicalReaction>
</comment>
<comment type="catalytic activity">
    <reaction evidence="23">
        <text>1-(9Z-octadecenoyl)-glycerol + H2O = glycerol + (9Z)-octadecenoate + H(+)</text>
        <dbReference type="Rhea" id="RHEA:38487"/>
        <dbReference type="ChEBI" id="CHEBI:15377"/>
        <dbReference type="ChEBI" id="CHEBI:15378"/>
        <dbReference type="ChEBI" id="CHEBI:17754"/>
        <dbReference type="ChEBI" id="CHEBI:30823"/>
        <dbReference type="ChEBI" id="CHEBI:75342"/>
    </reaction>
    <physiologicalReaction direction="left-to-right" evidence="23">
        <dbReference type="Rhea" id="RHEA:38488"/>
    </physiologicalReaction>
</comment>
<keyword evidence="4" id="KW-1003">Cell membrane</keyword>
<evidence type="ECO:0000256" key="26">
    <source>
        <dbReference type="ARBA" id="ARBA00048015"/>
    </source>
</evidence>
<evidence type="ECO:0000256" key="3">
    <source>
        <dbReference type="ARBA" id="ARBA00015133"/>
    </source>
</evidence>
<comment type="catalytic activity">
    <reaction evidence="33">
        <text>a 1-acyl-sn-glycero-3-phosphocholine + H2O = sn-glycerol 3-phosphocholine + a fatty acid + H(+)</text>
        <dbReference type="Rhea" id="RHEA:15177"/>
        <dbReference type="ChEBI" id="CHEBI:15377"/>
        <dbReference type="ChEBI" id="CHEBI:15378"/>
        <dbReference type="ChEBI" id="CHEBI:16870"/>
        <dbReference type="ChEBI" id="CHEBI:28868"/>
        <dbReference type="ChEBI" id="CHEBI:58168"/>
        <dbReference type="EC" id="3.1.1.5"/>
    </reaction>
    <physiologicalReaction direction="left-to-right" evidence="33">
        <dbReference type="Rhea" id="RHEA:15178"/>
    </physiologicalReaction>
</comment>
<dbReference type="GO" id="GO:0006644">
    <property type="term" value="P:phospholipid metabolic process"/>
    <property type="evidence" value="ECO:0007669"/>
    <property type="project" value="TreeGrafter"/>
</dbReference>
<evidence type="ECO:0000256" key="9">
    <source>
        <dbReference type="ARBA" id="ARBA00022989"/>
    </source>
</evidence>
<dbReference type="EMBL" id="CVRI01000046">
    <property type="protein sequence ID" value="CRK97108.1"/>
    <property type="molecule type" value="Genomic_DNA"/>
</dbReference>
<comment type="catalytic activity">
    <reaction evidence="40">
        <text>1,2-dihexadecanoyl-sn-glycero-3-phosphocholine + 2 H2O = sn-glycerol 3-phosphocholine + 2 hexadecanoate + 2 H(+)</text>
        <dbReference type="Rhea" id="RHEA:40975"/>
        <dbReference type="ChEBI" id="CHEBI:7896"/>
        <dbReference type="ChEBI" id="CHEBI:15377"/>
        <dbReference type="ChEBI" id="CHEBI:15378"/>
        <dbReference type="ChEBI" id="CHEBI:16870"/>
        <dbReference type="ChEBI" id="CHEBI:72999"/>
    </reaction>
    <physiologicalReaction direction="left-to-right" evidence="40">
        <dbReference type="Rhea" id="RHEA:40976"/>
    </physiologicalReaction>
</comment>
<evidence type="ECO:0000256" key="31">
    <source>
        <dbReference type="ARBA" id="ARBA00048374"/>
    </source>
</evidence>
<dbReference type="GO" id="GO:0004806">
    <property type="term" value="F:triacylglycerol lipase activity"/>
    <property type="evidence" value="ECO:0007669"/>
    <property type="project" value="UniProtKB-EC"/>
</dbReference>
<evidence type="ECO:0000256" key="20">
    <source>
        <dbReference type="ARBA" id="ARBA00045916"/>
    </source>
</evidence>
<comment type="function">
    <text evidence="20">Calcium-independent membrane-associated phospholipase that catalyzes complete diacylation of phospholipids by hydrolyzing both sn-1 and sn-2 fatty acyl chains attached to the glycerol backbone (phospholipase B activity). Has dual phospholipase and lysophospholipase activities toward diacylphospholipids. Preferentially cleaves sn-2 ester bonds over sn-1 bonds. Acts as a lipase toward glycerolipid substrates. Hydrolyzes fatty acyl chains of diacylglycerols with preference for the sn-2 position and of triacylglycerols with not positional selectivity. May also hydrolyze long chain retinyl esters such as retinyl palmitate. May contribute to digestion of dietary phospholipids, glycerolipids and retinoids, facilitating lipid absorption at the brush border.</text>
</comment>
<dbReference type="GO" id="GO:0004622">
    <property type="term" value="F:phosphatidylcholine lysophospholipase activity"/>
    <property type="evidence" value="ECO:0007669"/>
    <property type="project" value="UniProtKB-EC"/>
</dbReference>
<evidence type="ECO:0000256" key="4">
    <source>
        <dbReference type="ARBA" id="ARBA00022475"/>
    </source>
</evidence>
<comment type="catalytic activity">
    <reaction evidence="36">
        <text>1-hexadecanoyl-2-(9Z-octadecenoyl)-sn-glycero-3-phosphocholine + H2O = 1-hexadecanoyl-sn-glycero-3-phosphocholine + (9Z)-octadecenoate + H(+)</text>
        <dbReference type="Rhea" id="RHEA:38779"/>
        <dbReference type="ChEBI" id="CHEBI:15377"/>
        <dbReference type="ChEBI" id="CHEBI:15378"/>
        <dbReference type="ChEBI" id="CHEBI:30823"/>
        <dbReference type="ChEBI" id="CHEBI:72998"/>
        <dbReference type="ChEBI" id="CHEBI:73001"/>
    </reaction>
    <physiologicalReaction direction="left-to-right" evidence="36">
        <dbReference type="Rhea" id="RHEA:38780"/>
    </physiologicalReaction>
</comment>
<evidence type="ECO:0000256" key="36">
    <source>
        <dbReference type="ARBA" id="ARBA00048699"/>
    </source>
</evidence>
<dbReference type="PANTHER" id="PTHR21325:SF31">
    <property type="entry name" value="GH22081P-RELATED"/>
    <property type="match status" value="1"/>
</dbReference>
<dbReference type="Pfam" id="PF00657">
    <property type="entry name" value="Lipase_GDSL"/>
    <property type="match status" value="1"/>
</dbReference>
<dbReference type="Proteomes" id="UP000183832">
    <property type="component" value="Unassembled WGS sequence"/>
</dbReference>
<dbReference type="InterPro" id="IPR038885">
    <property type="entry name" value="PLB1"/>
</dbReference>
<evidence type="ECO:0000256" key="22">
    <source>
        <dbReference type="ARBA" id="ARBA00047363"/>
    </source>
</evidence>
<comment type="similarity">
    <text evidence="2">Belongs to the 'GDSL' lipolytic enzyme family. Phospholipase B1 subfamily.</text>
</comment>
<evidence type="ECO:0000256" key="37">
    <source>
        <dbReference type="ARBA" id="ARBA00048869"/>
    </source>
</evidence>
<evidence type="ECO:0000256" key="6">
    <source>
        <dbReference type="ARBA" id="ARBA00022729"/>
    </source>
</evidence>
<evidence type="ECO:0000256" key="30">
    <source>
        <dbReference type="ARBA" id="ARBA00048362"/>
    </source>
</evidence>
<reference evidence="44 45" key="1">
    <citation type="submission" date="2015-04" db="EMBL/GenBank/DDBJ databases">
        <authorList>
            <person name="Syromyatnikov M.Y."/>
            <person name="Popov V.N."/>
        </authorList>
    </citation>
    <scope>NUCLEOTIDE SEQUENCE [LARGE SCALE GENOMIC DNA]</scope>
</reference>
<dbReference type="GO" id="GO:0004623">
    <property type="term" value="F:phospholipase A2 activity"/>
    <property type="evidence" value="ECO:0007669"/>
    <property type="project" value="UniProtKB-EC"/>
</dbReference>
<dbReference type="InterPro" id="IPR036514">
    <property type="entry name" value="SGNH_hydro_sf"/>
</dbReference>
<evidence type="ECO:0000256" key="12">
    <source>
        <dbReference type="ARBA" id="ARBA00023180"/>
    </source>
</evidence>
<keyword evidence="5" id="KW-0812">Transmembrane</keyword>
<evidence type="ECO:0000256" key="11">
    <source>
        <dbReference type="ARBA" id="ARBA00023136"/>
    </source>
</evidence>
<comment type="catalytic activity">
    <reaction evidence="34">
        <text>1-hexadecanoyl-2-(9Z-octadecenoyl)-sn-glycero-3-phosphoethanolamine + H2O = 1-hexadecanoyl-sn-glycero-3-phosphoethanolamine + (9Z)-octadecenoate + H(+)</text>
        <dbReference type="Rhea" id="RHEA:40911"/>
        <dbReference type="ChEBI" id="CHEBI:15377"/>
        <dbReference type="ChEBI" id="CHEBI:15378"/>
        <dbReference type="ChEBI" id="CHEBI:30823"/>
        <dbReference type="ChEBI" id="CHEBI:73004"/>
        <dbReference type="ChEBI" id="CHEBI:73007"/>
    </reaction>
    <physiologicalReaction direction="left-to-right" evidence="34">
        <dbReference type="Rhea" id="RHEA:40912"/>
    </physiologicalReaction>
</comment>